<evidence type="ECO:0000313" key="1">
    <source>
        <dbReference type="EMBL" id="CCE92072.1"/>
    </source>
</evidence>
<dbReference type="HOGENOM" id="CLU_031057_0_0_1"/>
<dbReference type="STRING" id="1076872.G8ZTX8"/>
<evidence type="ECO:0000313" key="2">
    <source>
        <dbReference type="Proteomes" id="UP000005627"/>
    </source>
</evidence>
<dbReference type="InParanoid" id="G8ZTX8"/>
<reference evidence="1 2" key="1">
    <citation type="journal article" date="2011" name="Proc. Natl. Acad. Sci. U.S.A.">
        <title>Evolutionary erosion of yeast sex chromosomes by mating-type switching accidents.</title>
        <authorList>
            <person name="Gordon J.L."/>
            <person name="Armisen D."/>
            <person name="Proux-Wera E."/>
            <person name="Oheigeartaigh S.S."/>
            <person name="Byrne K.P."/>
            <person name="Wolfe K.H."/>
        </authorList>
    </citation>
    <scope>NUCLEOTIDE SEQUENCE [LARGE SCALE GENOMIC DNA]</scope>
    <source>
        <strain evidence="2">ATCC 10662 / CBS 1146 / NBRC 0425 / NCYC 2629 / NRRL Y-866</strain>
    </source>
</reference>
<keyword evidence="2" id="KW-1185">Reference proteome</keyword>
<dbReference type="OrthoDB" id="2357318at2759"/>
<sequence>MSKSLDMADQAIDHLLNVLNSRKTPLSPTISNNLVYYIPRVKSAPKLTRLINATFQETNRPDSDFIELFEMAQAIAQWKLQISEPIIPPAQFFKIWDSCFVTCQLWTGPKLAILAGILSTRDSFISIQSDNFIDETGHIGKLYDKWEQSIFIPTWCALLKNFKKDPGELILLYSAISKPSDGAKYLYLPWDLITLYLSHMFSDFMVDQAHCPQFFAKHLSQMAKTLQTSLANGSITSVNNFLTQVCRSSYNMNFKELNSLTADKDYASKHYSGILFTIVISINSILQTVPEIPIIWYSQVLMTLLNINFIATDVGVVGFDSYESVYEILCSGITMTVKPDTYYSVARTMRDNVWVNQSYQNKVNKSKLLFLLNFLGSTLCHVSMISSNFISTFIEPLKKTYVTSAEEEIRESVHIMMLSLFTNNSSANNLLHWQARHYLDHIELSTDQFMLGNISEKQLTMIYQEMSSRLPSLQTIDRHLAREVLHRTYLRILNCSSGERTKQAVLLKCIVYQLAYLSENHFVGWLDTVQELLSSIPFSKEECDDILTTLWNFLSHRRSDTALKWWYGHLDTLRSRL</sequence>
<dbReference type="GeneID" id="11502506"/>
<proteinExistence type="predicted"/>
<dbReference type="InterPro" id="IPR055334">
    <property type="entry name" value="PEX8-like"/>
</dbReference>
<dbReference type="KEGG" id="tdl:TDEL_0D04880"/>
<dbReference type="EMBL" id="HE616745">
    <property type="protein sequence ID" value="CCE92072.1"/>
    <property type="molecule type" value="Genomic_DNA"/>
</dbReference>
<protein>
    <submittedName>
        <fullName evidence="1">Uncharacterized protein</fullName>
    </submittedName>
</protein>
<dbReference type="Proteomes" id="UP000005627">
    <property type="component" value="Chromosome 4"/>
</dbReference>
<dbReference type="RefSeq" id="XP_003681283.1">
    <property type="nucleotide sequence ID" value="XM_003681235.1"/>
</dbReference>
<dbReference type="PANTHER" id="PTHR39214">
    <property type="entry name" value="MICROBODY (PEROXISOME) BIOGENESIS PROTEIN PEROXIN 8 (EUROFUNG)"/>
    <property type="match status" value="1"/>
</dbReference>
<dbReference type="FunCoup" id="G8ZTX8">
    <property type="interactions" value="70"/>
</dbReference>
<accession>G8ZTX8</accession>
<organism evidence="1 2">
    <name type="scientific">Torulaspora delbrueckii</name>
    <name type="common">Yeast</name>
    <name type="synonym">Candida colliculosa</name>
    <dbReference type="NCBI Taxonomy" id="4950"/>
    <lineage>
        <taxon>Eukaryota</taxon>
        <taxon>Fungi</taxon>
        <taxon>Dikarya</taxon>
        <taxon>Ascomycota</taxon>
        <taxon>Saccharomycotina</taxon>
        <taxon>Saccharomycetes</taxon>
        <taxon>Saccharomycetales</taxon>
        <taxon>Saccharomycetaceae</taxon>
        <taxon>Torulaspora</taxon>
    </lineage>
</organism>
<name>G8ZTX8_TORDE</name>
<gene>
    <name evidence="1" type="primary">TDEL0D04880</name>
    <name evidence="1" type="ORF">TDEL_0D04880</name>
</gene>
<dbReference type="eggNOG" id="ENOG502R1X7">
    <property type="taxonomic scope" value="Eukaryota"/>
</dbReference>
<dbReference type="AlphaFoldDB" id="G8ZTX8"/>
<dbReference type="PANTHER" id="PTHR39214:SF1">
    <property type="entry name" value="MICROBODY (PEROXISOME) BIOGENESIS PROTEIN PEROXIN 8 (EUROFUNG)"/>
    <property type="match status" value="1"/>
</dbReference>